<feature type="transmembrane region" description="Helical" evidence="6">
    <location>
        <begin position="246"/>
        <end position="265"/>
    </location>
</feature>
<dbReference type="InterPro" id="IPR050833">
    <property type="entry name" value="Poly_Biosynth_Transport"/>
</dbReference>
<evidence type="ECO:0000256" key="6">
    <source>
        <dbReference type="SAM" id="Phobius"/>
    </source>
</evidence>
<feature type="transmembrane region" description="Helical" evidence="6">
    <location>
        <begin position="9"/>
        <end position="27"/>
    </location>
</feature>
<keyword evidence="2" id="KW-1003">Cell membrane</keyword>
<feature type="transmembrane region" description="Helical" evidence="6">
    <location>
        <begin position="139"/>
        <end position="160"/>
    </location>
</feature>
<feature type="transmembrane region" description="Helical" evidence="6">
    <location>
        <begin position="286"/>
        <end position="307"/>
    </location>
</feature>
<evidence type="ECO:0000256" key="1">
    <source>
        <dbReference type="ARBA" id="ARBA00004651"/>
    </source>
</evidence>
<dbReference type="RefSeq" id="WP_345532448.1">
    <property type="nucleotide sequence ID" value="NZ_BAABLD010000008.1"/>
</dbReference>
<feature type="transmembrane region" description="Helical" evidence="6">
    <location>
        <begin position="414"/>
        <end position="434"/>
    </location>
</feature>
<feature type="transmembrane region" description="Helical" evidence="6">
    <location>
        <begin position="33"/>
        <end position="56"/>
    </location>
</feature>
<evidence type="ECO:0008006" key="9">
    <source>
        <dbReference type="Google" id="ProtNLM"/>
    </source>
</evidence>
<dbReference type="Pfam" id="PF13440">
    <property type="entry name" value="Polysacc_synt_3"/>
    <property type="match status" value="1"/>
</dbReference>
<feature type="transmembrane region" description="Helical" evidence="6">
    <location>
        <begin position="384"/>
        <end position="402"/>
    </location>
</feature>
<evidence type="ECO:0000256" key="4">
    <source>
        <dbReference type="ARBA" id="ARBA00022989"/>
    </source>
</evidence>
<feature type="transmembrane region" description="Helical" evidence="6">
    <location>
        <begin position="327"/>
        <end position="346"/>
    </location>
</feature>
<gene>
    <name evidence="7" type="ORF">GCM10025770_16740</name>
</gene>
<protein>
    <recommendedName>
        <fullName evidence="9">Polysaccharide biosynthesis protein</fullName>
    </recommendedName>
</protein>
<evidence type="ECO:0000256" key="2">
    <source>
        <dbReference type="ARBA" id="ARBA00022475"/>
    </source>
</evidence>
<comment type="caution">
    <text evidence="7">The sequence shown here is derived from an EMBL/GenBank/DDBJ whole genome shotgun (WGS) entry which is preliminary data.</text>
</comment>
<accession>A0ABP9QLT5</accession>
<keyword evidence="5 6" id="KW-0472">Membrane</keyword>
<keyword evidence="4 6" id="KW-1133">Transmembrane helix</keyword>
<name>A0ABP9QLT5_9RHOO</name>
<feature type="transmembrane region" description="Helical" evidence="6">
    <location>
        <begin position="76"/>
        <end position="95"/>
    </location>
</feature>
<comment type="subcellular location">
    <subcellularLocation>
        <location evidence="1">Cell membrane</location>
        <topology evidence="1">Multi-pass membrane protein</topology>
    </subcellularLocation>
</comment>
<feature type="transmembrane region" description="Helical" evidence="6">
    <location>
        <begin position="446"/>
        <end position="466"/>
    </location>
</feature>
<feature type="transmembrane region" description="Helical" evidence="6">
    <location>
        <begin position="107"/>
        <end position="127"/>
    </location>
</feature>
<feature type="transmembrane region" description="Helical" evidence="6">
    <location>
        <begin position="166"/>
        <end position="188"/>
    </location>
</feature>
<reference evidence="8" key="1">
    <citation type="journal article" date="2019" name="Int. J. Syst. Evol. Microbiol.">
        <title>The Global Catalogue of Microorganisms (GCM) 10K type strain sequencing project: providing services to taxonomists for standard genome sequencing and annotation.</title>
        <authorList>
            <consortium name="The Broad Institute Genomics Platform"/>
            <consortium name="The Broad Institute Genome Sequencing Center for Infectious Disease"/>
            <person name="Wu L."/>
            <person name="Ma J."/>
        </authorList>
    </citation>
    <scope>NUCLEOTIDE SEQUENCE [LARGE SCALE GENOMIC DNA]</scope>
    <source>
        <strain evidence="8">JCM 18715</strain>
    </source>
</reference>
<dbReference type="EMBL" id="BAABLD010000008">
    <property type="protein sequence ID" value="GAA5163862.1"/>
    <property type="molecule type" value="Genomic_DNA"/>
</dbReference>
<dbReference type="Proteomes" id="UP001500547">
    <property type="component" value="Unassembled WGS sequence"/>
</dbReference>
<evidence type="ECO:0000313" key="7">
    <source>
        <dbReference type="EMBL" id="GAA5163862.1"/>
    </source>
</evidence>
<proteinExistence type="predicted"/>
<feature type="transmembrane region" description="Helical" evidence="6">
    <location>
        <begin position="358"/>
        <end position="378"/>
    </location>
</feature>
<feature type="transmembrane region" description="Helical" evidence="6">
    <location>
        <begin position="208"/>
        <end position="226"/>
    </location>
</feature>
<sequence>MLLIVVGRLLQFLIMFVSVKLMTTLLPPQQAGVAALVTTTTSFFALFLVNPVGMFINRRLHAWVEAGVMRRRFHLYCLYLAGVALCSGLFVWGMAEVGWFDTGLGGWTMALLVSTSLLFNTINQTLIPSLNMIGRVRGFMALTLLTLFGGLLASWSLGHFSGLHSALSWLAGAIMAQAVFGLVAYRIFFKRPESAVPDMPRAVQLSSLFDFCWPVALAVAFNWVHMQGYRFLLAEEGGLAELGLFAAGYGIAAAVLAAVEMILGTRLQPLFYRRANSADVAERGQAWAAYARALVPAATLAAAAVMAAAPDLTPVMLGPEYVGASRYVALGACAEWARMMIGIFSLNSHLHMNTRRLILPNLGGAVVSTLLIVCLLPAQGLMVAPLAVMAGGLLIIVALYCFARAGADRMRLDVAGLVSGLVLSVLLVAGMSVLRSTLAAAGSQLPHLLGLLCVAVVWSAVCALLFRDRIVRPLLREA</sequence>
<dbReference type="PANTHER" id="PTHR30250:SF11">
    <property type="entry name" value="O-ANTIGEN TRANSPORTER-RELATED"/>
    <property type="match status" value="1"/>
</dbReference>
<dbReference type="PANTHER" id="PTHR30250">
    <property type="entry name" value="PST FAMILY PREDICTED COLANIC ACID TRANSPORTER"/>
    <property type="match status" value="1"/>
</dbReference>
<keyword evidence="3 6" id="KW-0812">Transmembrane</keyword>
<keyword evidence="8" id="KW-1185">Reference proteome</keyword>
<evidence type="ECO:0000256" key="5">
    <source>
        <dbReference type="ARBA" id="ARBA00023136"/>
    </source>
</evidence>
<evidence type="ECO:0000256" key="3">
    <source>
        <dbReference type="ARBA" id="ARBA00022692"/>
    </source>
</evidence>
<evidence type="ECO:0000313" key="8">
    <source>
        <dbReference type="Proteomes" id="UP001500547"/>
    </source>
</evidence>
<organism evidence="7 8">
    <name type="scientific">Viridibacterium curvum</name>
    <dbReference type="NCBI Taxonomy" id="1101404"/>
    <lineage>
        <taxon>Bacteria</taxon>
        <taxon>Pseudomonadati</taxon>
        <taxon>Pseudomonadota</taxon>
        <taxon>Betaproteobacteria</taxon>
        <taxon>Rhodocyclales</taxon>
        <taxon>Rhodocyclaceae</taxon>
        <taxon>Viridibacterium</taxon>
    </lineage>
</organism>